<dbReference type="InterPro" id="IPR050527">
    <property type="entry name" value="Snail/Krueppel_Znf"/>
</dbReference>
<feature type="domain" description="C2H2-type" evidence="10">
    <location>
        <begin position="420"/>
        <end position="447"/>
    </location>
</feature>
<dbReference type="InterPro" id="IPR036236">
    <property type="entry name" value="Znf_C2H2_sf"/>
</dbReference>
<feature type="region of interest" description="Disordered" evidence="9">
    <location>
        <begin position="467"/>
        <end position="523"/>
    </location>
</feature>
<keyword evidence="4 8" id="KW-0863">Zinc-finger</keyword>
<feature type="domain" description="C2H2-type" evidence="10">
    <location>
        <begin position="449"/>
        <end position="477"/>
    </location>
</feature>
<evidence type="ECO:0000256" key="2">
    <source>
        <dbReference type="ARBA" id="ARBA00022723"/>
    </source>
</evidence>
<keyword evidence="2" id="KW-0479">Metal-binding</keyword>
<evidence type="ECO:0000256" key="6">
    <source>
        <dbReference type="ARBA" id="ARBA00023242"/>
    </source>
</evidence>
<evidence type="ECO:0000256" key="4">
    <source>
        <dbReference type="ARBA" id="ARBA00022771"/>
    </source>
</evidence>
<name>A0AAN8X9M7_HALRR</name>
<keyword evidence="6" id="KW-0539">Nucleus</keyword>
<dbReference type="PANTHER" id="PTHR24388">
    <property type="entry name" value="ZINC FINGER PROTEIN"/>
    <property type="match status" value="1"/>
</dbReference>
<feature type="region of interest" description="Disordered" evidence="9">
    <location>
        <begin position="258"/>
        <end position="301"/>
    </location>
</feature>
<evidence type="ECO:0000313" key="12">
    <source>
        <dbReference type="Proteomes" id="UP001381693"/>
    </source>
</evidence>
<dbReference type="GO" id="GO:0000978">
    <property type="term" value="F:RNA polymerase II cis-regulatory region sequence-specific DNA binding"/>
    <property type="evidence" value="ECO:0007669"/>
    <property type="project" value="TreeGrafter"/>
</dbReference>
<feature type="domain" description="C2H2-type" evidence="10">
    <location>
        <begin position="392"/>
        <end position="419"/>
    </location>
</feature>
<evidence type="ECO:0000256" key="3">
    <source>
        <dbReference type="ARBA" id="ARBA00022737"/>
    </source>
</evidence>
<evidence type="ECO:0000256" key="7">
    <source>
        <dbReference type="ARBA" id="ARBA00037948"/>
    </source>
</evidence>
<comment type="similarity">
    <text evidence="7">Belongs to the snail C2H2-type zinc-finger protein family.</text>
</comment>
<dbReference type="PANTHER" id="PTHR24388:SF54">
    <property type="entry name" value="PROTEIN ESCARGOT"/>
    <property type="match status" value="1"/>
</dbReference>
<dbReference type="SUPFAM" id="SSF57667">
    <property type="entry name" value="beta-beta-alpha zinc fingers"/>
    <property type="match status" value="2"/>
</dbReference>
<dbReference type="EMBL" id="JAXCGZ010011476">
    <property type="protein sequence ID" value="KAK7074720.1"/>
    <property type="molecule type" value="Genomic_DNA"/>
</dbReference>
<dbReference type="FunFam" id="3.30.160.60:FF:000616">
    <property type="entry name" value="PR domain zinc finger protein 13"/>
    <property type="match status" value="1"/>
</dbReference>
<dbReference type="Pfam" id="PF00096">
    <property type="entry name" value="zf-C2H2"/>
    <property type="match status" value="3"/>
</dbReference>
<dbReference type="GO" id="GO:0008270">
    <property type="term" value="F:zinc ion binding"/>
    <property type="evidence" value="ECO:0007669"/>
    <property type="project" value="UniProtKB-KW"/>
</dbReference>
<dbReference type="PROSITE" id="PS50157">
    <property type="entry name" value="ZINC_FINGER_C2H2_2"/>
    <property type="match status" value="4"/>
</dbReference>
<organism evidence="11 12">
    <name type="scientific">Halocaridina rubra</name>
    <name type="common">Hawaiian red shrimp</name>
    <dbReference type="NCBI Taxonomy" id="373956"/>
    <lineage>
        <taxon>Eukaryota</taxon>
        <taxon>Metazoa</taxon>
        <taxon>Ecdysozoa</taxon>
        <taxon>Arthropoda</taxon>
        <taxon>Crustacea</taxon>
        <taxon>Multicrustacea</taxon>
        <taxon>Malacostraca</taxon>
        <taxon>Eumalacostraca</taxon>
        <taxon>Eucarida</taxon>
        <taxon>Decapoda</taxon>
        <taxon>Pleocyemata</taxon>
        <taxon>Caridea</taxon>
        <taxon>Atyoidea</taxon>
        <taxon>Atyidae</taxon>
        <taxon>Halocaridina</taxon>
    </lineage>
</organism>
<accession>A0AAN8X9M7</accession>
<feature type="compositionally biased region" description="Low complexity" evidence="9">
    <location>
        <begin position="282"/>
        <end position="301"/>
    </location>
</feature>
<evidence type="ECO:0000259" key="10">
    <source>
        <dbReference type="PROSITE" id="PS50157"/>
    </source>
</evidence>
<dbReference type="Gene3D" id="3.30.160.60">
    <property type="entry name" value="Classic Zinc Finger"/>
    <property type="match status" value="3"/>
</dbReference>
<feature type="domain" description="C2H2-type" evidence="10">
    <location>
        <begin position="186"/>
        <end position="213"/>
    </location>
</feature>
<dbReference type="InterPro" id="IPR013087">
    <property type="entry name" value="Znf_C2H2_type"/>
</dbReference>
<feature type="compositionally biased region" description="Acidic residues" evidence="9">
    <location>
        <begin position="485"/>
        <end position="515"/>
    </location>
</feature>
<dbReference type="PROSITE" id="PS00028">
    <property type="entry name" value="ZINC_FINGER_C2H2_1"/>
    <property type="match status" value="3"/>
</dbReference>
<evidence type="ECO:0000256" key="9">
    <source>
        <dbReference type="SAM" id="MobiDB-lite"/>
    </source>
</evidence>
<evidence type="ECO:0000313" key="11">
    <source>
        <dbReference type="EMBL" id="KAK7074720.1"/>
    </source>
</evidence>
<keyword evidence="5" id="KW-0862">Zinc</keyword>
<evidence type="ECO:0000256" key="5">
    <source>
        <dbReference type="ARBA" id="ARBA00022833"/>
    </source>
</evidence>
<keyword evidence="3" id="KW-0677">Repeat</keyword>
<dbReference type="GO" id="GO:0000981">
    <property type="term" value="F:DNA-binding transcription factor activity, RNA polymerase II-specific"/>
    <property type="evidence" value="ECO:0007669"/>
    <property type="project" value="TreeGrafter"/>
</dbReference>
<sequence>MTNGVMVGGHGQTWETYVTPATTTGTSATPVLSPSTAPTIHASPPARVIAGTDLPRAASTHAYVIHDLSLTLTQDKFLQQVTSSSTLSLQIVGGMLVAGDNKQLSFWLPLLPLATDVHTEAATLSYADSVHGRNPQGRDKKSRTLRLTLTRLIKAGETLPFWFSSEVAAQLGLPFLNFSHIRDGAYVCPKCDRQFSAPNPLKLHLASRCDTLPPLLLWNRILDSTEKPTCTPWFTPLLSSHSVVHDLQLTLKRSTNPLSTIRSTSAPTGPRVPIQATEKMMSPTSSKPASPDSTSSSHLTSLKTSPSRAAILLQEPQIRFLDELAVITVPSLIHFQVGHGQPTCSTQSIMPSMPLAGGTRPLLADQASTPAVDPCAEMETLVSNLGRSRRGHLCLYCGKIYSRKYGLKIHIRTHTGYKPLKCKVCLRPFGDPSNLNKHVRLHAEGETPYRCDHCGKVLVRRRDLDRHIKSRHPELPPTNTNSLTDTDEDGDDEDDDDDDDDDNDSEILDVDDNDITLESVIKS</sequence>
<evidence type="ECO:0000256" key="8">
    <source>
        <dbReference type="PROSITE-ProRule" id="PRU00042"/>
    </source>
</evidence>
<gene>
    <name evidence="11" type="primary">PRDM13</name>
    <name evidence="11" type="ORF">SK128_027252</name>
</gene>
<reference evidence="11 12" key="1">
    <citation type="submission" date="2023-11" db="EMBL/GenBank/DDBJ databases">
        <title>Halocaridina rubra genome assembly.</title>
        <authorList>
            <person name="Smith C."/>
        </authorList>
    </citation>
    <scope>NUCLEOTIDE SEQUENCE [LARGE SCALE GENOMIC DNA]</scope>
    <source>
        <strain evidence="11">EP-1</strain>
        <tissue evidence="11">Whole</tissue>
    </source>
</reference>
<keyword evidence="12" id="KW-1185">Reference proteome</keyword>
<feature type="compositionally biased region" description="Polar residues" evidence="9">
    <location>
        <begin position="258"/>
        <end position="267"/>
    </location>
</feature>
<comment type="subcellular location">
    <subcellularLocation>
        <location evidence="1">Nucleus</location>
    </subcellularLocation>
</comment>
<proteinExistence type="inferred from homology"/>
<dbReference type="GO" id="GO:0005634">
    <property type="term" value="C:nucleus"/>
    <property type="evidence" value="ECO:0007669"/>
    <property type="project" value="UniProtKB-SubCell"/>
</dbReference>
<dbReference type="AlphaFoldDB" id="A0AAN8X9M7"/>
<dbReference type="Proteomes" id="UP001381693">
    <property type="component" value="Unassembled WGS sequence"/>
</dbReference>
<evidence type="ECO:0000256" key="1">
    <source>
        <dbReference type="ARBA" id="ARBA00004123"/>
    </source>
</evidence>
<comment type="caution">
    <text evidence="11">The sequence shown here is derived from an EMBL/GenBank/DDBJ whole genome shotgun (WGS) entry which is preliminary data.</text>
</comment>
<dbReference type="SMART" id="SM00355">
    <property type="entry name" value="ZnF_C2H2"/>
    <property type="match status" value="4"/>
</dbReference>
<protein>
    <submittedName>
        <fullName evidence="11">PR domain zinc finger protein 13</fullName>
    </submittedName>
</protein>